<sequence>MGSLRYSRGRLALIAVALTSLAVFTAVCWSDLADMWAQLSDRLSGEQWILLGVAALVQLAGHLLRAARTKVVIDKVRIGSLAGQFRHLSIGYLFNLVYPLRVGEVVRSYLIAKTLRISFLYTLLAVVLERLIDIVLVSGAFLVFLAVVGGPVSGVVPITAAVALVVSLVAIAAFVALVRENRLLLRLAWRVTSWFNGDLENRARFKLWSVIFGFQRFLRDRRLLARYGVLALASWLCYAAAAVMVAATVIPEMTDRDGSVAAAAPSVAVSSGVGNSAPGRYLADIGGFLADSTDLTPTDVATLAAAIWLVTNLPVLLVAVVAVFVNWARRISDPVAEAEPAPSDRYVNKLRREEDISASMTHFLDTYFRRQHLSQVMHRLEVDGNVSLVRFFKGGSNAVTLLATNGSGELFVKKMVPLEHAHRLKNQHTWLAERVDHEQLVTVLRERTAVDHYSIDLEYRPSSVPMFEYVHENSLAESEAKIAELWEYMYDRVYSIEPPAYRPDVRDDYVAERFVLRVRAAARSHPALAEALKGDRIVVNGHEMDNFDRVLDRIQRAPGAWDDLAVFQPSSHIHGDLTVDNILVDLPGRDVLVIDPSDDNQLRGPVIDFARQMQSLAYGYEFLNEDEEPVLLSEQDGVPEITYRDARSARYAELADFVTTEIMPRRLLPAEQRAVLFHVGLFYGRMLTHRVAINSGTVLKYYGVCIQALNRFVEQYDLPAHGQADETLGAEPRQTPGAEPRQTLGAEPRHEEVLTR</sequence>
<keyword evidence="5 7" id="KW-0472">Membrane</keyword>
<dbReference type="RefSeq" id="WP_091941418.1">
    <property type="nucleotide sequence ID" value="NZ_FOEE01000003.1"/>
</dbReference>
<evidence type="ECO:0000256" key="7">
    <source>
        <dbReference type="SAM" id="Phobius"/>
    </source>
</evidence>
<feature type="transmembrane region" description="Helical" evidence="7">
    <location>
        <begin position="300"/>
        <end position="325"/>
    </location>
</feature>
<organism evidence="8 9">
    <name type="scientific">Trujillonella endophytica</name>
    <dbReference type="NCBI Taxonomy" id="673521"/>
    <lineage>
        <taxon>Bacteria</taxon>
        <taxon>Bacillati</taxon>
        <taxon>Actinomycetota</taxon>
        <taxon>Actinomycetes</taxon>
        <taxon>Geodermatophilales</taxon>
        <taxon>Geodermatophilaceae</taxon>
        <taxon>Trujillonella</taxon>
    </lineage>
</organism>
<name>A0A1H8RVI3_9ACTN</name>
<proteinExistence type="predicted"/>
<evidence type="ECO:0000256" key="6">
    <source>
        <dbReference type="SAM" id="MobiDB-lite"/>
    </source>
</evidence>
<comment type="subcellular location">
    <subcellularLocation>
        <location evidence="1">Cell membrane</location>
        <topology evidence="1">Multi-pass membrane protein</topology>
    </subcellularLocation>
</comment>
<keyword evidence="2" id="KW-1003">Cell membrane</keyword>
<feature type="compositionally biased region" description="Basic and acidic residues" evidence="6">
    <location>
        <begin position="747"/>
        <end position="756"/>
    </location>
</feature>
<accession>A0A1H8RVI3</accession>
<dbReference type="GO" id="GO:0005886">
    <property type="term" value="C:plasma membrane"/>
    <property type="evidence" value="ECO:0007669"/>
    <property type="project" value="UniProtKB-SubCell"/>
</dbReference>
<keyword evidence="3 7" id="KW-0812">Transmembrane</keyword>
<dbReference type="STRING" id="673521.SAMN05660991_01361"/>
<evidence type="ECO:0000256" key="5">
    <source>
        <dbReference type="ARBA" id="ARBA00023136"/>
    </source>
</evidence>
<evidence type="ECO:0000313" key="9">
    <source>
        <dbReference type="Proteomes" id="UP000198960"/>
    </source>
</evidence>
<gene>
    <name evidence="8" type="ORF">SAMN05660991_01361</name>
</gene>
<dbReference type="EMBL" id="FOEE01000003">
    <property type="protein sequence ID" value="SEO70326.1"/>
    <property type="molecule type" value="Genomic_DNA"/>
</dbReference>
<feature type="region of interest" description="Disordered" evidence="6">
    <location>
        <begin position="727"/>
        <end position="756"/>
    </location>
</feature>
<evidence type="ECO:0000256" key="3">
    <source>
        <dbReference type="ARBA" id="ARBA00022692"/>
    </source>
</evidence>
<evidence type="ECO:0000256" key="2">
    <source>
        <dbReference type="ARBA" id="ARBA00022475"/>
    </source>
</evidence>
<dbReference type="InterPro" id="IPR022791">
    <property type="entry name" value="L-PG_synthase/AglD"/>
</dbReference>
<feature type="transmembrane region" description="Helical" evidence="7">
    <location>
        <begin position="154"/>
        <end position="178"/>
    </location>
</feature>
<feature type="transmembrane region" description="Helical" evidence="7">
    <location>
        <begin position="119"/>
        <end position="148"/>
    </location>
</feature>
<dbReference type="InterPro" id="IPR011009">
    <property type="entry name" value="Kinase-like_dom_sf"/>
</dbReference>
<reference evidence="9" key="1">
    <citation type="submission" date="2016-10" db="EMBL/GenBank/DDBJ databases">
        <authorList>
            <person name="Varghese N."/>
            <person name="Submissions S."/>
        </authorList>
    </citation>
    <scope>NUCLEOTIDE SEQUENCE [LARGE SCALE GENOMIC DNA]</scope>
    <source>
        <strain evidence="9">DSM 45413</strain>
    </source>
</reference>
<dbReference type="OrthoDB" id="7954051at2"/>
<evidence type="ECO:0008006" key="10">
    <source>
        <dbReference type="Google" id="ProtNLM"/>
    </source>
</evidence>
<dbReference type="AlphaFoldDB" id="A0A1H8RVI3"/>
<evidence type="ECO:0000256" key="1">
    <source>
        <dbReference type="ARBA" id="ARBA00004651"/>
    </source>
</evidence>
<feature type="transmembrane region" description="Helical" evidence="7">
    <location>
        <begin position="224"/>
        <end position="250"/>
    </location>
</feature>
<dbReference type="Proteomes" id="UP000198960">
    <property type="component" value="Unassembled WGS sequence"/>
</dbReference>
<evidence type="ECO:0000256" key="4">
    <source>
        <dbReference type="ARBA" id="ARBA00022989"/>
    </source>
</evidence>
<feature type="transmembrane region" description="Helical" evidence="7">
    <location>
        <begin position="49"/>
        <end position="67"/>
    </location>
</feature>
<evidence type="ECO:0000313" key="8">
    <source>
        <dbReference type="EMBL" id="SEO70326.1"/>
    </source>
</evidence>
<keyword evidence="9" id="KW-1185">Reference proteome</keyword>
<keyword evidence="4 7" id="KW-1133">Transmembrane helix</keyword>
<protein>
    <recommendedName>
        <fullName evidence="10">Phosphotransferase enzyme family protein</fullName>
    </recommendedName>
</protein>
<dbReference type="SUPFAM" id="SSF56112">
    <property type="entry name" value="Protein kinase-like (PK-like)"/>
    <property type="match status" value="1"/>
</dbReference>
<dbReference type="Pfam" id="PF03706">
    <property type="entry name" value="LPG_synthase_TM"/>
    <property type="match status" value="1"/>
</dbReference>